<gene>
    <name evidence="3" type="ORF">J0X12_06275</name>
</gene>
<dbReference type="RefSeq" id="WP_207043350.1">
    <property type="nucleotide sequence ID" value="NZ_JAFLNC010000002.1"/>
</dbReference>
<protein>
    <submittedName>
        <fullName evidence="3">C4-dicarboxylate TRAP transporter substrate-binding protein</fullName>
    </submittedName>
</protein>
<evidence type="ECO:0000256" key="2">
    <source>
        <dbReference type="SAM" id="SignalP"/>
    </source>
</evidence>
<dbReference type="InterPro" id="IPR018389">
    <property type="entry name" value="DctP_fam"/>
</dbReference>
<dbReference type="CDD" id="cd13666">
    <property type="entry name" value="PBP2_TRAP_DctP_like_1"/>
    <property type="match status" value="1"/>
</dbReference>
<feature type="signal peptide" evidence="2">
    <location>
        <begin position="1"/>
        <end position="23"/>
    </location>
</feature>
<accession>A0ABS3F3Z0</accession>
<name>A0ABS3F3Z0_9PROT</name>
<dbReference type="Pfam" id="PF03480">
    <property type="entry name" value="DctP"/>
    <property type="match status" value="1"/>
</dbReference>
<evidence type="ECO:0000313" key="3">
    <source>
        <dbReference type="EMBL" id="MBO0333208.1"/>
    </source>
</evidence>
<dbReference type="Proteomes" id="UP000664761">
    <property type="component" value="Unassembled WGS sequence"/>
</dbReference>
<dbReference type="PANTHER" id="PTHR33376">
    <property type="match status" value="1"/>
</dbReference>
<proteinExistence type="predicted"/>
<dbReference type="NCBIfam" id="NF037995">
    <property type="entry name" value="TRAP_S1"/>
    <property type="match status" value="1"/>
</dbReference>
<evidence type="ECO:0000256" key="1">
    <source>
        <dbReference type="ARBA" id="ARBA00022729"/>
    </source>
</evidence>
<comment type="caution">
    <text evidence="3">The sequence shown here is derived from an EMBL/GenBank/DDBJ whole genome shotgun (WGS) entry which is preliminary data.</text>
</comment>
<organism evidence="3 4">
    <name type="scientific">Sneathiella sedimenti</name>
    <dbReference type="NCBI Taxonomy" id="2816034"/>
    <lineage>
        <taxon>Bacteria</taxon>
        <taxon>Pseudomonadati</taxon>
        <taxon>Pseudomonadota</taxon>
        <taxon>Alphaproteobacteria</taxon>
        <taxon>Sneathiellales</taxon>
        <taxon>Sneathiellaceae</taxon>
        <taxon>Sneathiella</taxon>
    </lineage>
</organism>
<dbReference type="Gene3D" id="3.40.190.170">
    <property type="entry name" value="Bacterial extracellular solute-binding protein, family 7"/>
    <property type="match status" value="1"/>
</dbReference>
<dbReference type="PANTHER" id="PTHR33376:SF15">
    <property type="entry name" value="BLL6794 PROTEIN"/>
    <property type="match status" value="1"/>
</dbReference>
<reference evidence="3 4" key="1">
    <citation type="submission" date="2021-03" db="EMBL/GenBank/DDBJ databases">
        <title>Sneathiella sp. CAU 1612 isolated from Kang Won-do.</title>
        <authorList>
            <person name="Kim W."/>
        </authorList>
    </citation>
    <scope>NUCLEOTIDE SEQUENCE [LARGE SCALE GENOMIC DNA]</scope>
    <source>
        <strain evidence="3 4">CAU 1612</strain>
    </source>
</reference>
<keyword evidence="1 2" id="KW-0732">Signal</keyword>
<feature type="chain" id="PRO_5046308967" evidence="2">
    <location>
        <begin position="24"/>
        <end position="371"/>
    </location>
</feature>
<keyword evidence="4" id="KW-1185">Reference proteome</keyword>
<dbReference type="InterPro" id="IPR038404">
    <property type="entry name" value="TRAP_DctP_sf"/>
</dbReference>
<dbReference type="EMBL" id="JAFLNC010000002">
    <property type="protein sequence ID" value="MBO0333208.1"/>
    <property type="molecule type" value="Genomic_DNA"/>
</dbReference>
<evidence type="ECO:0000313" key="4">
    <source>
        <dbReference type="Proteomes" id="UP000664761"/>
    </source>
</evidence>
<sequence>MKIDLSLKNSYRALCLAAGIASAAVTLTAFAPAATADPITIRYAHFGANRGGMGDNMNWFKDQLETRSNGDIRLDIHWGGSLGAPADVPRVVGAGLADMGTIVSSYTPGLLDLYEVGNQLVGPSNLWVAQQAIYELATTNDAVKQQFAKNNLEYIGNFNAGAVQLICKAPLTSLDQLKDLKIRTGGPYTDVLKRMGATTIAMPQTEVYQALSTGLVDCNQIYHLAIEGFRQYEVAKYVVELDFGLVMAYGIIMNKDLWGDLTEDQRKLIREVADDLNARVVSDHLARVGSAKAKLSSDEKEYQVIYSAPPAGMLDQIKKHGASLADEWIESVNAKGLPAREVADEYQALIEKYQADFDKNGYPWEANKGTN</sequence>